<dbReference type="Proteomes" id="UP001175000">
    <property type="component" value="Unassembled WGS sequence"/>
</dbReference>
<sequence length="118" mass="13158">MVVRLLQSHSNDTELIPPPIQTQILSIISSSQVLVNRIHERIKELEKRGVVGKIKWVVVVREEVDDLRASLEAHRGSLGLAVQMVSIPTFKAIRGDVAGVKEDTTAIRDSVEDVRRDV</sequence>
<dbReference type="AlphaFoldDB" id="A0AA40C558"/>
<accession>A0AA40C558</accession>
<dbReference type="EMBL" id="JAULSU010000002">
    <property type="protein sequence ID" value="KAK0625821.1"/>
    <property type="molecule type" value="Genomic_DNA"/>
</dbReference>
<evidence type="ECO:0000313" key="1">
    <source>
        <dbReference type="EMBL" id="KAK0625821.1"/>
    </source>
</evidence>
<reference evidence="1" key="1">
    <citation type="submission" date="2023-06" db="EMBL/GenBank/DDBJ databases">
        <title>Genome-scale phylogeny and comparative genomics of the fungal order Sordariales.</title>
        <authorList>
            <consortium name="Lawrence Berkeley National Laboratory"/>
            <person name="Hensen N."/>
            <person name="Bonometti L."/>
            <person name="Westerberg I."/>
            <person name="Brannstrom I.O."/>
            <person name="Guillou S."/>
            <person name="Cros-Aarteil S."/>
            <person name="Calhoun S."/>
            <person name="Haridas S."/>
            <person name="Kuo A."/>
            <person name="Mondo S."/>
            <person name="Pangilinan J."/>
            <person name="Riley R."/>
            <person name="Labutti K."/>
            <person name="Andreopoulos B."/>
            <person name="Lipzen A."/>
            <person name="Chen C."/>
            <person name="Yanf M."/>
            <person name="Daum C."/>
            <person name="Ng V."/>
            <person name="Clum A."/>
            <person name="Steindorff A."/>
            <person name="Ohm R."/>
            <person name="Martin F."/>
            <person name="Silar P."/>
            <person name="Natvig D."/>
            <person name="Lalanne C."/>
            <person name="Gautier V."/>
            <person name="Ament-Velasquez S.L."/>
            <person name="Kruys A."/>
            <person name="Hutchinson M.I."/>
            <person name="Powell A.J."/>
            <person name="Barry K."/>
            <person name="Miller A.N."/>
            <person name="Grigoriev I.V."/>
            <person name="Debuchy R."/>
            <person name="Gladieux P."/>
            <person name="Thoren M.H."/>
            <person name="Johannesson H."/>
        </authorList>
    </citation>
    <scope>NUCLEOTIDE SEQUENCE</scope>
    <source>
        <strain evidence="1">CBS 606.72</strain>
    </source>
</reference>
<keyword evidence="2" id="KW-1185">Reference proteome</keyword>
<protein>
    <submittedName>
        <fullName evidence="1">Uncharacterized protein</fullName>
    </submittedName>
</protein>
<evidence type="ECO:0000313" key="2">
    <source>
        <dbReference type="Proteomes" id="UP001175000"/>
    </source>
</evidence>
<proteinExistence type="predicted"/>
<organism evidence="1 2">
    <name type="scientific">Immersiella caudata</name>
    <dbReference type="NCBI Taxonomy" id="314043"/>
    <lineage>
        <taxon>Eukaryota</taxon>
        <taxon>Fungi</taxon>
        <taxon>Dikarya</taxon>
        <taxon>Ascomycota</taxon>
        <taxon>Pezizomycotina</taxon>
        <taxon>Sordariomycetes</taxon>
        <taxon>Sordariomycetidae</taxon>
        <taxon>Sordariales</taxon>
        <taxon>Lasiosphaeriaceae</taxon>
        <taxon>Immersiella</taxon>
    </lineage>
</organism>
<name>A0AA40C558_9PEZI</name>
<comment type="caution">
    <text evidence="1">The sequence shown here is derived from an EMBL/GenBank/DDBJ whole genome shotgun (WGS) entry which is preliminary data.</text>
</comment>
<gene>
    <name evidence="1" type="ORF">B0T14DRAFT_508628</name>
</gene>